<sequence length="165" mass="18696">MTMAPVQSPSFQTLSKDLGATALRRGLNLWPPFLAASVHVDRISADFREFDVSLRMRPWSRNYVGTQFGGSLFAMCDPWWMLGALRCLGDEYIVWDKAGEIDFVSPGRTDVRTSIRITDELLDEIRAATADGSKYLVWCDNDVVAEDGTLVARYRKQLYVRRKPA</sequence>
<dbReference type="InterPro" id="IPR029069">
    <property type="entry name" value="HotDog_dom_sf"/>
</dbReference>
<gene>
    <name evidence="1" type="ORF">B277_03385</name>
</gene>
<proteinExistence type="predicted"/>
<organism evidence="1 2">
    <name type="scientific">Janibacter hoylei PVAS-1</name>
    <dbReference type="NCBI Taxonomy" id="1210046"/>
    <lineage>
        <taxon>Bacteria</taxon>
        <taxon>Bacillati</taxon>
        <taxon>Actinomycetota</taxon>
        <taxon>Actinomycetes</taxon>
        <taxon>Micrococcales</taxon>
        <taxon>Intrasporangiaceae</taxon>
        <taxon>Janibacter</taxon>
    </lineage>
</organism>
<protein>
    <recommendedName>
        <fullName evidence="3">DUF4442 domain-containing protein</fullName>
    </recommendedName>
</protein>
<reference evidence="1 2" key="1">
    <citation type="journal article" date="2012" name="J. Bacteriol.">
        <title>Genome Sequence of Janibacter hoylei MTCC8307, Isolated from the Stratospheric Air.</title>
        <authorList>
            <person name="Pawar S.P."/>
            <person name="Dhotre D.P."/>
            <person name="Shetty S.A."/>
            <person name="Chowdhury S.P."/>
            <person name="Chaudhari B.L."/>
            <person name="Shouche Y.S."/>
        </authorList>
    </citation>
    <scope>NUCLEOTIDE SEQUENCE [LARGE SCALE GENOMIC DNA]</scope>
    <source>
        <strain evidence="1 2">PVAS-1</strain>
    </source>
</reference>
<accession>K1ESY8</accession>
<dbReference type="EMBL" id="ALWX01000013">
    <property type="protein sequence ID" value="EKA62233.1"/>
    <property type="molecule type" value="Genomic_DNA"/>
</dbReference>
<evidence type="ECO:0000313" key="1">
    <source>
        <dbReference type="EMBL" id="EKA62233.1"/>
    </source>
</evidence>
<name>K1ESY8_9MICO</name>
<comment type="caution">
    <text evidence="1">The sequence shown here is derived from an EMBL/GenBank/DDBJ whole genome shotgun (WGS) entry which is preliminary data.</text>
</comment>
<dbReference type="Pfam" id="PF14539">
    <property type="entry name" value="DUF4442"/>
    <property type="match status" value="1"/>
</dbReference>
<dbReference type="PATRIC" id="fig|1210046.3.peg.653"/>
<dbReference type="SUPFAM" id="SSF54637">
    <property type="entry name" value="Thioesterase/thiol ester dehydrase-isomerase"/>
    <property type="match status" value="1"/>
</dbReference>
<dbReference type="InterPro" id="IPR027961">
    <property type="entry name" value="DUF4442"/>
</dbReference>
<evidence type="ECO:0008006" key="3">
    <source>
        <dbReference type="Google" id="ProtNLM"/>
    </source>
</evidence>
<dbReference type="STRING" id="1210046.B277_03385"/>
<dbReference type="AlphaFoldDB" id="K1ESY8"/>
<dbReference type="Gene3D" id="3.10.129.10">
    <property type="entry name" value="Hotdog Thioesterase"/>
    <property type="match status" value="1"/>
</dbReference>
<dbReference type="eggNOG" id="COG2050">
    <property type="taxonomic scope" value="Bacteria"/>
</dbReference>
<evidence type="ECO:0000313" key="2">
    <source>
        <dbReference type="Proteomes" id="UP000004474"/>
    </source>
</evidence>
<dbReference type="Proteomes" id="UP000004474">
    <property type="component" value="Unassembled WGS sequence"/>
</dbReference>